<dbReference type="InterPro" id="IPR051532">
    <property type="entry name" value="Ester_Hydrolysis_Enzymes"/>
</dbReference>
<dbReference type="Pfam" id="PF13472">
    <property type="entry name" value="Lipase_GDSL_2"/>
    <property type="match status" value="1"/>
</dbReference>
<sequence length="295" mass="32019">MIPTFGHPEVFMIKKITSVLAFSVLLTPGTLLAAGPARAHRLTAAPRALPTVLAALGDSISAGFNACGWYVSCTSRSWSAGDNPEVSSHYLRLLALAPALKGHNLNFAVPGATSADLAAQARQAVEGGADYVTILVGAQDACTRSPKLMTPVVTYRRRIEAALDVLRPTGARVFVASIPDLKRLWRIGKDNRWARAFWTIGRTCQSMLANPGSTAKADETRRVEVRERVMDYNEQLRTACLRYGPACRYDGGAVFGYPFSLKMVSPWDFFHPNEAGQRALAQVTFAAGFFAETQP</sequence>
<gene>
    <name evidence="2" type="ORF">Mth01_08010</name>
</gene>
<feature type="domain" description="SGNH hydrolase-type esterase" evidence="1">
    <location>
        <begin position="55"/>
        <end position="279"/>
    </location>
</feature>
<keyword evidence="3" id="KW-1185">Reference proteome</keyword>
<proteinExistence type="predicted"/>
<dbReference type="Proteomes" id="UP000610966">
    <property type="component" value="Unassembled WGS sequence"/>
</dbReference>
<organism evidence="2 3">
    <name type="scientific">Sphaerimonospora thailandensis</name>
    <dbReference type="NCBI Taxonomy" id="795644"/>
    <lineage>
        <taxon>Bacteria</taxon>
        <taxon>Bacillati</taxon>
        <taxon>Actinomycetota</taxon>
        <taxon>Actinomycetes</taxon>
        <taxon>Streptosporangiales</taxon>
        <taxon>Streptosporangiaceae</taxon>
        <taxon>Sphaerimonospora</taxon>
    </lineage>
</organism>
<comment type="caution">
    <text evidence="2">The sequence shown here is derived from an EMBL/GenBank/DDBJ whole genome shotgun (WGS) entry which is preliminary data.</text>
</comment>
<dbReference type="Gene3D" id="3.40.50.1110">
    <property type="entry name" value="SGNH hydrolase"/>
    <property type="match status" value="1"/>
</dbReference>
<keyword evidence="2" id="KW-0449">Lipoprotein</keyword>
<reference evidence="2" key="1">
    <citation type="submission" date="2021-01" db="EMBL/GenBank/DDBJ databases">
        <title>Whole genome shotgun sequence of Sphaerimonospora thailandensis NBRC 107569.</title>
        <authorList>
            <person name="Komaki H."/>
            <person name="Tamura T."/>
        </authorList>
    </citation>
    <scope>NUCLEOTIDE SEQUENCE</scope>
    <source>
        <strain evidence="2">NBRC 107569</strain>
    </source>
</reference>
<dbReference type="SUPFAM" id="SSF52266">
    <property type="entry name" value="SGNH hydrolase"/>
    <property type="match status" value="1"/>
</dbReference>
<name>A0A8J3R9K6_9ACTN</name>
<dbReference type="InterPro" id="IPR036514">
    <property type="entry name" value="SGNH_hydro_sf"/>
</dbReference>
<dbReference type="InterPro" id="IPR013830">
    <property type="entry name" value="SGNH_hydro"/>
</dbReference>
<dbReference type="EMBL" id="BOOG01000008">
    <property type="protein sequence ID" value="GIH68548.1"/>
    <property type="molecule type" value="Genomic_DNA"/>
</dbReference>
<evidence type="ECO:0000313" key="3">
    <source>
        <dbReference type="Proteomes" id="UP000610966"/>
    </source>
</evidence>
<accession>A0A8J3R9K6</accession>
<dbReference type="AlphaFoldDB" id="A0A8J3R9K6"/>
<protein>
    <submittedName>
        <fullName evidence="2">Lipoprotein</fullName>
    </submittedName>
</protein>
<dbReference type="GO" id="GO:0004622">
    <property type="term" value="F:phosphatidylcholine lysophospholipase activity"/>
    <property type="evidence" value="ECO:0007669"/>
    <property type="project" value="TreeGrafter"/>
</dbReference>
<dbReference type="PANTHER" id="PTHR30383:SF5">
    <property type="entry name" value="SGNH HYDROLASE-TYPE ESTERASE DOMAIN-CONTAINING PROTEIN"/>
    <property type="match status" value="1"/>
</dbReference>
<dbReference type="PANTHER" id="PTHR30383">
    <property type="entry name" value="THIOESTERASE 1/PROTEASE 1/LYSOPHOSPHOLIPASE L1"/>
    <property type="match status" value="1"/>
</dbReference>
<evidence type="ECO:0000259" key="1">
    <source>
        <dbReference type="Pfam" id="PF13472"/>
    </source>
</evidence>
<evidence type="ECO:0000313" key="2">
    <source>
        <dbReference type="EMBL" id="GIH68548.1"/>
    </source>
</evidence>